<evidence type="ECO:0008006" key="3">
    <source>
        <dbReference type="Google" id="ProtNLM"/>
    </source>
</evidence>
<gene>
    <name evidence="1" type="ORF">SAMN05444366_2244</name>
</gene>
<protein>
    <recommendedName>
        <fullName evidence="3">Activator of Hsp90 ATPase homolog 1-like protein</fullName>
    </recommendedName>
</protein>
<dbReference type="EMBL" id="FRBY01000003">
    <property type="protein sequence ID" value="SHM06946.1"/>
    <property type="molecule type" value="Genomic_DNA"/>
</dbReference>
<dbReference type="OrthoDB" id="1377411at2"/>
<organism evidence="1 2">
    <name type="scientific">Flavobacterium saccharophilum</name>
    <dbReference type="NCBI Taxonomy" id="29534"/>
    <lineage>
        <taxon>Bacteria</taxon>
        <taxon>Pseudomonadati</taxon>
        <taxon>Bacteroidota</taxon>
        <taxon>Flavobacteriia</taxon>
        <taxon>Flavobacteriales</taxon>
        <taxon>Flavobacteriaceae</taxon>
        <taxon>Flavobacterium</taxon>
    </lineage>
</organism>
<reference evidence="2" key="1">
    <citation type="submission" date="2016-11" db="EMBL/GenBank/DDBJ databases">
        <authorList>
            <person name="Varghese N."/>
            <person name="Submissions S."/>
        </authorList>
    </citation>
    <scope>NUCLEOTIDE SEQUENCE [LARGE SCALE GENOMIC DNA]</scope>
    <source>
        <strain evidence="2">DSM 1811</strain>
    </source>
</reference>
<keyword evidence="2" id="KW-1185">Reference proteome</keyword>
<name>A0A1M7FSI6_9FLAO</name>
<dbReference type="RefSeq" id="WP_072972367.1">
    <property type="nucleotide sequence ID" value="NZ_FRBY01000003.1"/>
</dbReference>
<sequence length="157" mass="18472">MRKELQSFIIVSAPLEEVFSYFFSLNPTVVLQNIWFVPKNEKNILNTDMIEPGDEELIYFQDGSTALYQLFSLIPRVSFSVHIDEFRSKRFKGFNAMRCHFTFTQLEHNKIIVDCRYQFYMDSSLRQLFFDLFLKGIIQKKLNADLALGADKLHVLV</sequence>
<dbReference type="STRING" id="29534.SAMN05444366_2244"/>
<evidence type="ECO:0000313" key="1">
    <source>
        <dbReference type="EMBL" id="SHM06946.1"/>
    </source>
</evidence>
<dbReference type="AlphaFoldDB" id="A0A1M7FSI6"/>
<evidence type="ECO:0000313" key="2">
    <source>
        <dbReference type="Proteomes" id="UP000184121"/>
    </source>
</evidence>
<dbReference type="Proteomes" id="UP000184121">
    <property type="component" value="Unassembled WGS sequence"/>
</dbReference>
<proteinExistence type="predicted"/>
<accession>A0A1M7FSI6</accession>